<protein>
    <recommendedName>
        <fullName evidence="3">TIGR03757 family integrating conjugative element protein</fullName>
    </recommendedName>
</protein>
<evidence type="ECO:0008006" key="3">
    <source>
        <dbReference type="Google" id="ProtNLM"/>
    </source>
</evidence>
<dbReference type="NCBIfam" id="TIGR03757">
    <property type="entry name" value="conj_TIGR03757"/>
    <property type="match status" value="1"/>
</dbReference>
<name>A0ABT2R4A6_9GAMM</name>
<accession>A0ABT2R4A6</accession>
<reference evidence="1" key="1">
    <citation type="submission" date="2012-09" db="EMBL/GenBank/DDBJ databases">
        <title>Genome Sequence of alkane-degrading Bacterium Alcanivorax balearicus MACL04.</title>
        <authorList>
            <person name="Lai Q."/>
            <person name="Shao Z."/>
        </authorList>
    </citation>
    <scope>NUCLEOTIDE SEQUENCE</scope>
    <source>
        <strain evidence="1">MACL04</strain>
    </source>
</reference>
<sequence>MQGTPSPCVRAMPRSFPFRYLLAATLSVNAILAILTPAYAGIEVFTVATEPMTSVPDDAVVVELDAPARLDGALSLDLPTDPDAAAQAVQARMRSEDWQHLFKEYGRAYEAVARAWQIGIEKLPAVVVDGTYVVYGVHDVAQALKRIEQAREASQ</sequence>
<dbReference type="Proteomes" id="UP001064106">
    <property type="component" value="Unassembled WGS sequence"/>
</dbReference>
<dbReference type="InterPro" id="IPR011090">
    <property type="entry name" value="Integr_conj_element_PFL4709"/>
</dbReference>
<comment type="caution">
    <text evidence="1">The sequence shown here is derived from an EMBL/GenBank/DDBJ whole genome shotgun (WGS) entry which is preliminary data.</text>
</comment>
<keyword evidence="2" id="KW-1185">Reference proteome</keyword>
<organism evidence="1 2">
    <name type="scientific">Alloalcanivorax balearicus MACL04</name>
    <dbReference type="NCBI Taxonomy" id="1177182"/>
    <lineage>
        <taxon>Bacteria</taxon>
        <taxon>Pseudomonadati</taxon>
        <taxon>Pseudomonadota</taxon>
        <taxon>Gammaproteobacteria</taxon>
        <taxon>Oceanospirillales</taxon>
        <taxon>Alcanivoracaceae</taxon>
        <taxon>Alloalcanivorax</taxon>
    </lineage>
</organism>
<dbReference type="Pfam" id="PF07511">
    <property type="entry name" value="DUF1525"/>
    <property type="match status" value="1"/>
</dbReference>
<proteinExistence type="predicted"/>
<evidence type="ECO:0000313" key="2">
    <source>
        <dbReference type="Proteomes" id="UP001064106"/>
    </source>
</evidence>
<evidence type="ECO:0000313" key="1">
    <source>
        <dbReference type="EMBL" id="MCU5784613.1"/>
    </source>
</evidence>
<gene>
    <name evidence="1" type="ORF">MA04_03913</name>
</gene>
<dbReference type="EMBL" id="ARXS01000035">
    <property type="protein sequence ID" value="MCU5784613.1"/>
    <property type="molecule type" value="Genomic_DNA"/>
</dbReference>